<gene>
    <name evidence="1" type="ORF">PTI45_04663</name>
</gene>
<sequence>MSQTVIRKDLIDKAMMKLSSKRALAPDSNYILELNKIFDDHRDLGRDYQAFKITIETCCDILELVEIAPLFLKKTKKLTIESKPDAIDQAYNEIIDAVTATRNKYAHAKTNYKVKGTECPEDQLKEFAELLNMISQQTIRWFSMQKEDNRIV</sequence>
<dbReference type="EMBL" id="MDER01000105">
    <property type="protein sequence ID" value="ODP26001.1"/>
    <property type="molecule type" value="Genomic_DNA"/>
</dbReference>
<proteinExistence type="predicted"/>
<dbReference type="PATRIC" id="fig|1886670.3.peg.4677"/>
<name>A0A1E3KXF9_9BACL</name>
<keyword evidence="2" id="KW-1185">Reference proteome</keyword>
<comment type="caution">
    <text evidence="1">The sequence shown here is derived from an EMBL/GenBank/DDBJ whole genome shotgun (WGS) entry which is preliminary data.</text>
</comment>
<evidence type="ECO:0000313" key="2">
    <source>
        <dbReference type="Proteomes" id="UP000094578"/>
    </source>
</evidence>
<organism evidence="1 2">
    <name type="scientific">Paenibacillus nuruki</name>
    <dbReference type="NCBI Taxonomy" id="1886670"/>
    <lineage>
        <taxon>Bacteria</taxon>
        <taxon>Bacillati</taxon>
        <taxon>Bacillota</taxon>
        <taxon>Bacilli</taxon>
        <taxon>Bacillales</taxon>
        <taxon>Paenibacillaceae</taxon>
        <taxon>Paenibacillus</taxon>
    </lineage>
</organism>
<accession>A0A1E3KXF9</accession>
<reference evidence="1 2" key="1">
    <citation type="submission" date="2016-08" db="EMBL/GenBank/DDBJ databases">
        <title>Genome sequencing of Paenibacillus sp. TI45-13ar, isolated from Korean traditional nuruk.</title>
        <authorList>
            <person name="Kim S.-J."/>
        </authorList>
    </citation>
    <scope>NUCLEOTIDE SEQUENCE [LARGE SCALE GENOMIC DNA]</scope>
    <source>
        <strain evidence="1 2">TI45-13ar</strain>
    </source>
</reference>
<protein>
    <submittedName>
        <fullName evidence="1">Uncharacterized protein</fullName>
    </submittedName>
</protein>
<evidence type="ECO:0000313" key="1">
    <source>
        <dbReference type="EMBL" id="ODP26001.1"/>
    </source>
</evidence>
<dbReference type="AlphaFoldDB" id="A0A1E3KXF9"/>
<dbReference type="Proteomes" id="UP000094578">
    <property type="component" value="Unassembled WGS sequence"/>
</dbReference>